<evidence type="ECO:0000259" key="1">
    <source>
        <dbReference type="Pfam" id="PF12002"/>
    </source>
</evidence>
<proteinExistence type="predicted"/>
<protein>
    <recommendedName>
        <fullName evidence="1">MgsA AAA+ ATPase C-terminal domain-containing protein</fullName>
    </recommendedName>
</protein>
<dbReference type="GO" id="GO:0003677">
    <property type="term" value="F:DNA binding"/>
    <property type="evidence" value="ECO:0007669"/>
    <property type="project" value="InterPro"/>
</dbReference>
<dbReference type="RefSeq" id="WP_188764577.1">
    <property type="nucleotide sequence ID" value="NZ_BMKK01000001.1"/>
</dbReference>
<comment type="caution">
    <text evidence="2">The sequence shown here is derived from an EMBL/GenBank/DDBJ whole genome shotgun (WGS) entry which is preliminary data.</text>
</comment>
<dbReference type="GO" id="GO:0000731">
    <property type="term" value="P:DNA synthesis involved in DNA repair"/>
    <property type="evidence" value="ECO:0007669"/>
    <property type="project" value="TreeGrafter"/>
</dbReference>
<accession>A0A916YI25</accession>
<dbReference type="AlphaFoldDB" id="A0A916YI25"/>
<evidence type="ECO:0000313" key="2">
    <source>
        <dbReference type="EMBL" id="GGD45131.1"/>
    </source>
</evidence>
<reference evidence="2" key="2">
    <citation type="submission" date="2020-09" db="EMBL/GenBank/DDBJ databases">
        <authorList>
            <person name="Sun Q."/>
            <person name="Zhou Y."/>
        </authorList>
    </citation>
    <scope>NUCLEOTIDE SEQUENCE</scope>
    <source>
        <strain evidence="2">CGMCC 1.15958</strain>
    </source>
</reference>
<organism evidence="2 3">
    <name type="scientific">Emticicia aquatilis</name>
    <dbReference type="NCBI Taxonomy" id="1537369"/>
    <lineage>
        <taxon>Bacteria</taxon>
        <taxon>Pseudomonadati</taxon>
        <taxon>Bacteroidota</taxon>
        <taxon>Cytophagia</taxon>
        <taxon>Cytophagales</taxon>
        <taxon>Leadbetterellaceae</taxon>
        <taxon>Emticicia</taxon>
    </lineage>
</organism>
<dbReference type="Gene3D" id="1.20.272.10">
    <property type="match status" value="1"/>
</dbReference>
<feature type="domain" description="MgsA AAA+ ATPase C-terminal" evidence="1">
    <location>
        <begin position="31"/>
        <end position="150"/>
    </location>
</feature>
<dbReference type="Pfam" id="PF12002">
    <property type="entry name" value="MgsA_C"/>
    <property type="match status" value="1"/>
</dbReference>
<dbReference type="SUPFAM" id="SSF48019">
    <property type="entry name" value="post-AAA+ oligomerization domain-like"/>
    <property type="match status" value="1"/>
</dbReference>
<dbReference type="GO" id="GO:0006261">
    <property type="term" value="P:DNA-templated DNA replication"/>
    <property type="evidence" value="ECO:0007669"/>
    <property type="project" value="TreeGrafter"/>
</dbReference>
<dbReference type="EMBL" id="BMKK01000001">
    <property type="protein sequence ID" value="GGD45131.1"/>
    <property type="molecule type" value="Genomic_DNA"/>
</dbReference>
<reference evidence="2" key="1">
    <citation type="journal article" date="2014" name="Int. J. Syst. Evol. Microbiol.">
        <title>Complete genome sequence of Corynebacterium casei LMG S-19264T (=DSM 44701T), isolated from a smear-ripened cheese.</title>
        <authorList>
            <consortium name="US DOE Joint Genome Institute (JGI-PGF)"/>
            <person name="Walter F."/>
            <person name="Albersmeier A."/>
            <person name="Kalinowski J."/>
            <person name="Ruckert C."/>
        </authorList>
    </citation>
    <scope>NUCLEOTIDE SEQUENCE</scope>
    <source>
        <strain evidence="2">CGMCC 1.15958</strain>
    </source>
</reference>
<dbReference type="PANTHER" id="PTHR13779:SF7">
    <property type="entry name" value="ATPASE WRNIP1"/>
    <property type="match status" value="1"/>
</dbReference>
<dbReference type="InterPro" id="IPR021886">
    <property type="entry name" value="MgsA_C"/>
</dbReference>
<dbReference type="Proteomes" id="UP000609064">
    <property type="component" value="Unassembled WGS sequence"/>
</dbReference>
<dbReference type="PANTHER" id="PTHR13779">
    <property type="entry name" value="WERNER HELICASE-INTERACTING PROTEIN 1 FAMILY MEMBER"/>
    <property type="match status" value="1"/>
</dbReference>
<dbReference type="InterPro" id="IPR008921">
    <property type="entry name" value="DNA_pol3_clamp-load_cplx_C"/>
</dbReference>
<sequence>MIPQELKTVNGYDFYECSSALQKCIRRGMEDDALFWMAELCLSNYQEYVWKRLRIISSEDVGLAEPHISSEIMALYDLHREQAKKKDDKHFPERLFIVHAVIMLCRAKKSRHIDWQTCYVFGCHSSRFRSIPDFAYDKHTRKGKKLGRGFAHFFEEGCKLEPHVPVDGEIESMENAKNALGDNCMGLFSA</sequence>
<dbReference type="GO" id="GO:0017116">
    <property type="term" value="F:single-stranded DNA helicase activity"/>
    <property type="evidence" value="ECO:0007669"/>
    <property type="project" value="TreeGrafter"/>
</dbReference>
<dbReference type="InterPro" id="IPR051314">
    <property type="entry name" value="AAA_ATPase_RarA/MGS1/WRNIP1"/>
</dbReference>
<gene>
    <name evidence="2" type="ORF">GCM10011514_06480</name>
</gene>
<name>A0A916YI25_9BACT</name>
<evidence type="ECO:0000313" key="3">
    <source>
        <dbReference type="Proteomes" id="UP000609064"/>
    </source>
</evidence>
<dbReference type="GO" id="GO:0008047">
    <property type="term" value="F:enzyme activator activity"/>
    <property type="evidence" value="ECO:0007669"/>
    <property type="project" value="TreeGrafter"/>
</dbReference>
<keyword evidence="3" id="KW-1185">Reference proteome</keyword>